<dbReference type="GO" id="GO:0070626">
    <property type="term" value="F:(S)-2-(5-amino-1-(5-phospho-D-ribosyl)imidazole-4-carboxamido) succinate lyase (fumarate-forming) activity"/>
    <property type="evidence" value="ECO:0007669"/>
    <property type="project" value="TreeGrafter"/>
</dbReference>
<keyword evidence="1 3" id="KW-0456">Lyase</keyword>
<dbReference type="PRINTS" id="PR00149">
    <property type="entry name" value="FUMRATELYASE"/>
</dbReference>
<evidence type="ECO:0000259" key="2">
    <source>
        <dbReference type="SMART" id="SM00998"/>
    </source>
</evidence>
<protein>
    <submittedName>
        <fullName evidence="3">Adenylosuccinate lyase</fullName>
    </submittedName>
</protein>
<dbReference type="CDD" id="cd01595">
    <property type="entry name" value="Adenylsuccinate_lyase_like"/>
    <property type="match status" value="1"/>
</dbReference>
<dbReference type="PANTHER" id="PTHR43172:SF1">
    <property type="entry name" value="ADENYLOSUCCINATE LYASE"/>
    <property type="match status" value="1"/>
</dbReference>
<dbReference type="InterPro" id="IPR019468">
    <property type="entry name" value="AdenyloSucc_lyase_C"/>
</dbReference>
<dbReference type="RefSeq" id="WP_215627761.1">
    <property type="nucleotide sequence ID" value="NZ_CP067089.2"/>
</dbReference>
<dbReference type="SUPFAM" id="SSF48557">
    <property type="entry name" value="L-aspartase-like"/>
    <property type="match status" value="1"/>
</dbReference>
<keyword evidence="4" id="KW-1185">Reference proteome</keyword>
<proteinExistence type="predicted"/>
<dbReference type="InterPro" id="IPR024083">
    <property type="entry name" value="Fumarase/histidase_N"/>
</dbReference>
<dbReference type="AlphaFoldDB" id="A0A7T8BBD8"/>
<dbReference type="Gene3D" id="1.10.275.10">
    <property type="entry name" value="Fumarase/aspartase (N-terminal domain)"/>
    <property type="match status" value="1"/>
</dbReference>
<dbReference type="GO" id="GO:0005829">
    <property type="term" value="C:cytosol"/>
    <property type="evidence" value="ECO:0007669"/>
    <property type="project" value="TreeGrafter"/>
</dbReference>
<name>A0A7T8BBD8_9SPIR</name>
<dbReference type="PROSITE" id="PS00163">
    <property type="entry name" value="FUMARATE_LYASES"/>
    <property type="match status" value="1"/>
</dbReference>
<dbReference type="PANTHER" id="PTHR43172">
    <property type="entry name" value="ADENYLOSUCCINATE LYASE"/>
    <property type="match status" value="1"/>
</dbReference>
<gene>
    <name evidence="3" type="ORF">JFL75_05960</name>
</gene>
<dbReference type="PRINTS" id="PR00145">
    <property type="entry name" value="ARGSUCLYASE"/>
</dbReference>
<dbReference type="KEGG" id="bhc:JFL75_05960"/>
<evidence type="ECO:0000313" key="3">
    <source>
        <dbReference type="EMBL" id="QQO10457.1"/>
    </source>
</evidence>
<dbReference type="InterPro" id="IPR022761">
    <property type="entry name" value="Fumarate_lyase_N"/>
</dbReference>
<dbReference type="Gene3D" id="1.20.200.10">
    <property type="entry name" value="Fumarase/aspartase (Central domain)"/>
    <property type="match status" value="1"/>
</dbReference>
<dbReference type="EMBL" id="CP067089">
    <property type="protein sequence ID" value="QQO10457.1"/>
    <property type="molecule type" value="Genomic_DNA"/>
</dbReference>
<evidence type="ECO:0000313" key="4">
    <source>
        <dbReference type="Proteomes" id="UP000595917"/>
    </source>
</evidence>
<dbReference type="InterPro" id="IPR000362">
    <property type="entry name" value="Fumarate_lyase_fam"/>
</dbReference>
<reference evidence="3" key="1">
    <citation type="submission" date="2021-01" db="EMBL/GenBank/DDBJ databases">
        <title>Description of Breznakiella homolactica.</title>
        <authorList>
            <person name="Song Y."/>
            <person name="Brune A."/>
        </authorList>
    </citation>
    <scope>NUCLEOTIDE SEQUENCE</scope>
    <source>
        <strain evidence="3">RmG30</strain>
    </source>
</reference>
<accession>A0A7T8BBD8</accession>
<dbReference type="Proteomes" id="UP000595917">
    <property type="component" value="Chromosome"/>
</dbReference>
<dbReference type="GO" id="GO:0004018">
    <property type="term" value="F:N6-(1,2-dicarboxyethyl)AMP AMP-lyase (fumarate-forming) activity"/>
    <property type="evidence" value="ECO:0007669"/>
    <property type="project" value="TreeGrafter"/>
</dbReference>
<evidence type="ECO:0000256" key="1">
    <source>
        <dbReference type="ARBA" id="ARBA00023239"/>
    </source>
</evidence>
<dbReference type="GO" id="GO:0044208">
    <property type="term" value="P:'de novo' AMP biosynthetic process"/>
    <property type="evidence" value="ECO:0007669"/>
    <property type="project" value="TreeGrafter"/>
</dbReference>
<dbReference type="SMART" id="SM00998">
    <property type="entry name" value="ADSL_C"/>
    <property type="match status" value="1"/>
</dbReference>
<organism evidence="3 4">
    <name type="scientific">Breznakiella homolactica</name>
    <dbReference type="NCBI Taxonomy" id="2798577"/>
    <lineage>
        <taxon>Bacteria</taxon>
        <taxon>Pseudomonadati</taxon>
        <taxon>Spirochaetota</taxon>
        <taxon>Spirochaetia</taxon>
        <taxon>Spirochaetales</taxon>
        <taxon>Breznakiellaceae</taxon>
        <taxon>Breznakiella</taxon>
    </lineage>
</organism>
<dbReference type="InterPro" id="IPR020557">
    <property type="entry name" value="Fumarate_lyase_CS"/>
</dbReference>
<dbReference type="InterPro" id="IPR008948">
    <property type="entry name" value="L-Aspartase-like"/>
</dbReference>
<dbReference type="Pfam" id="PF00206">
    <property type="entry name" value="Lyase_1"/>
    <property type="match status" value="1"/>
</dbReference>
<sequence length="494" mass="53848">MEARSIFRNISPIDHRYSISEQELFDALTPWISEEAAVASCIKAEVALMVAHLSMRGQLTPELRETLEKAGASVDPAEVYAEEEKTRHNIRALVNVLKTKVPADTAPLVHLGATSVDILDTALSYRMKGVTYEVVLPLLRKLELLLCDFAEKEAETPQVGRTHGQHAVPVTVGFALAEYVSRLGKSILEIERLASGLKGKLAGAVGAYNATTMIVRDPEELERIYLAGLGLEPSEHSTQLVEPEYLLRLLLEFNVAFGIIANLADDLRNLQRTEIGELREGFGADQVGSSTMPQKRNPWNSEHVKSLWKAFMPRTMTFFMDQISEHQRDLSNSASQRFTADYVAGFCLAVSRMKGVVEGLGVDRERLLYNLRGGTGTEASGRGSGIAGGVMAEPAYILLAETGVSDAHEVIRRITLAAEKDGISFAEALAKEPEVLERIGGKMAELGLTASSGEALAFFREPERYSGLAAKKAKALAAKYRNLMAGSCARPSAE</sequence>
<feature type="domain" description="Adenylosuccinate lyase C-terminal" evidence="2">
    <location>
        <begin position="387"/>
        <end position="477"/>
    </location>
</feature>